<dbReference type="InterPro" id="IPR046347">
    <property type="entry name" value="bZIP_sf"/>
</dbReference>
<keyword evidence="1" id="KW-0805">Transcription regulation</keyword>
<dbReference type="eggNOG" id="ENOG502T27V">
    <property type="taxonomic scope" value="Eukaryota"/>
</dbReference>
<dbReference type="OrthoDB" id="1436947at2759"/>
<dbReference type="Gene3D" id="1.20.5.170">
    <property type="match status" value="1"/>
</dbReference>
<evidence type="ECO:0000313" key="7">
    <source>
        <dbReference type="Proteomes" id="UP000087171"/>
    </source>
</evidence>
<evidence type="ECO:0000256" key="4">
    <source>
        <dbReference type="SAM" id="Coils"/>
    </source>
</evidence>
<evidence type="ECO:0000256" key="1">
    <source>
        <dbReference type="ARBA" id="ARBA00023015"/>
    </source>
</evidence>
<dbReference type="AlphaFoldDB" id="A0A1S2Y715"/>
<evidence type="ECO:0000256" key="3">
    <source>
        <dbReference type="ARBA" id="ARBA00023242"/>
    </source>
</evidence>
<dbReference type="GO" id="GO:0045893">
    <property type="term" value="P:positive regulation of DNA-templated transcription"/>
    <property type="evidence" value="ECO:0007669"/>
    <property type="project" value="TreeGrafter"/>
</dbReference>
<feature type="region of interest" description="Disordered" evidence="5">
    <location>
        <begin position="1"/>
        <end position="21"/>
    </location>
</feature>
<accession>A0A1S2Y715</accession>
<protein>
    <submittedName>
        <fullName evidence="8">Uncharacterized protein LOC101503209</fullName>
    </submittedName>
</protein>
<dbReference type="Proteomes" id="UP000087171">
    <property type="component" value="Chromosome Ca5"/>
</dbReference>
<reference evidence="8" key="2">
    <citation type="submission" date="2025-08" db="UniProtKB">
        <authorList>
            <consortium name="RefSeq"/>
        </authorList>
    </citation>
    <scope>IDENTIFICATION</scope>
    <source>
        <tissue evidence="8">Etiolated seedlings</tissue>
    </source>
</reference>
<gene>
    <name evidence="8" type="primary">LOC101503209</name>
</gene>
<reference evidence="7" key="1">
    <citation type="journal article" date="2013" name="Nat. Biotechnol.">
        <title>Draft genome sequence of chickpea (Cicer arietinum) provides a resource for trait improvement.</title>
        <authorList>
            <person name="Varshney R.K."/>
            <person name="Song C."/>
            <person name="Saxena R.K."/>
            <person name="Azam S."/>
            <person name="Yu S."/>
            <person name="Sharpe A.G."/>
            <person name="Cannon S."/>
            <person name="Baek J."/>
            <person name="Rosen B.D."/>
            <person name="Tar'an B."/>
            <person name="Millan T."/>
            <person name="Zhang X."/>
            <person name="Ramsay L.D."/>
            <person name="Iwata A."/>
            <person name="Wang Y."/>
            <person name="Nelson W."/>
            <person name="Farmer A.D."/>
            <person name="Gaur P.M."/>
            <person name="Soderlund C."/>
            <person name="Penmetsa R.V."/>
            <person name="Xu C."/>
            <person name="Bharti A.K."/>
            <person name="He W."/>
            <person name="Winter P."/>
            <person name="Zhao S."/>
            <person name="Hane J.K."/>
            <person name="Carrasquilla-Garcia N."/>
            <person name="Condie J.A."/>
            <person name="Upadhyaya H.D."/>
            <person name="Luo M.C."/>
            <person name="Thudi M."/>
            <person name="Gowda C.L."/>
            <person name="Singh N.P."/>
            <person name="Lichtenzveig J."/>
            <person name="Gali K.K."/>
            <person name="Rubio J."/>
            <person name="Nadarajan N."/>
            <person name="Dolezel J."/>
            <person name="Bansal K.C."/>
            <person name="Xu X."/>
            <person name="Edwards D."/>
            <person name="Zhang G."/>
            <person name="Kahl G."/>
            <person name="Gil J."/>
            <person name="Singh K.B."/>
            <person name="Datta S.K."/>
            <person name="Jackson S.A."/>
            <person name="Wang J."/>
            <person name="Cook D.R."/>
        </authorList>
    </citation>
    <scope>NUCLEOTIDE SEQUENCE [LARGE SCALE GENOMIC DNA]</scope>
    <source>
        <strain evidence="7">cv. CDC Frontier</strain>
    </source>
</reference>
<name>A0A1S2Y715_CICAR</name>
<dbReference type="GO" id="GO:0003700">
    <property type="term" value="F:DNA-binding transcription factor activity"/>
    <property type="evidence" value="ECO:0007669"/>
    <property type="project" value="InterPro"/>
</dbReference>
<sequence>MEGNIPATFSHMNPSKPSLSPTNSLFQAHMRVVNTPTNGALWGATTDIDDFGSKFNQAEPSRVNLGLNCDQDMDPKKIRKLMLKRLASKRSRLRKKMYEANLEMKVREIEAQIVELKSQLQVQPNHKRLLVLEQELLTHRINIVEQEMFLKEAVTEELMAQTNVLNELYAMQHEPQEQMLDWNINNNVEPISYDPMENYYSNPYNQDTELPLQRQMLTPTLPTDEYETNVIDQPNNKSMGMMEIKWHPHFNNDQFI</sequence>
<dbReference type="PaxDb" id="3827-XP_004500440.1"/>
<keyword evidence="4" id="KW-0175">Coiled coil</keyword>
<dbReference type="PANTHER" id="PTHR46391:SF13">
    <property type="entry name" value="ACTIVATOR OF SPOMIN LUC3"/>
    <property type="match status" value="1"/>
</dbReference>
<dbReference type="CDD" id="cd14686">
    <property type="entry name" value="bZIP"/>
    <property type="match status" value="1"/>
</dbReference>
<keyword evidence="3" id="KW-0539">Nucleus</keyword>
<dbReference type="Pfam" id="PF07716">
    <property type="entry name" value="bZIP_2"/>
    <property type="match status" value="1"/>
</dbReference>
<dbReference type="PANTHER" id="PTHR46391">
    <property type="entry name" value="BASIC LEUCINE ZIPPER 34"/>
    <property type="match status" value="1"/>
</dbReference>
<dbReference type="STRING" id="3827.A0A1S2Y715"/>
<dbReference type="GO" id="GO:0003677">
    <property type="term" value="F:DNA binding"/>
    <property type="evidence" value="ECO:0007669"/>
    <property type="project" value="TreeGrafter"/>
</dbReference>
<dbReference type="InterPro" id="IPR004827">
    <property type="entry name" value="bZIP"/>
</dbReference>
<dbReference type="SUPFAM" id="SSF57959">
    <property type="entry name" value="Leucine zipper domain"/>
    <property type="match status" value="1"/>
</dbReference>
<evidence type="ECO:0000259" key="6">
    <source>
        <dbReference type="Pfam" id="PF07716"/>
    </source>
</evidence>
<dbReference type="GO" id="GO:0005634">
    <property type="term" value="C:nucleus"/>
    <property type="evidence" value="ECO:0007669"/>
    <property type="project" value="TreeGrafter"/>
</dbReference>
<keyword evidence="2" id="KW-0804">Transcription</keyword>
<dbReference type="RefSeq" id="XP_004500440.1">
    <property type="nucleotide sequence ID" value="XM_004500383.2"/>
</dbReference>
<organism evidence="7 8">
    <name type="scientific">Cicer arietinum</name>
    <name type="common">Chickpea</name>
    <name type="synonym">Garbanzo</name>
    <dbReference type="NCBI Taxonomy" id="3827"/>
    <lineage>
        <taxon>Eukaryota</taxon>
        <taxon>Viridiplantae</taxon>
        <taxon>Streptophyta</taxon>
        <taxon>Embryophyta</taxon>
        <taxon>Tracheophyta</taxon>
        <taxon>Spermatophyta</taxon>
        <taxon>Magnoliopsida</taxon>
        <taxon>eudicotyledons</taxon>
        <taxon>Gunneridae</taxon>
        <taxon>Pentapetalae</taxon>
        <taxon>rosids</taxon>
        <taxon>fabids</taxon>
        <taxon>Fabales</taxon>
        <taxon>Fabaceae</taxon>
        <taxon>Papilionoideae</taxon>
        <taxon>50 kb inversion clade</taxon>
        <taxon>NPAAA clade</taxon>
        <taxon>Hologalegina</taxon>
        <taxon>IRL clade</taxon>
        <taxon>Cicereae</taxon>
        <taxon>Cicer</taxon>
    </lineage>
</organism>
<proteinExistence type="predicted"/>
<feature type="compositionally biased region" description="Polar residues" evidence="5">
    <location>
        <begin position="10"/>
        <end position="21"/>
    </location>
</feature>
<feature type="coiled-coil region" evidence="4">
    <location>
        <begin position="83"/>
        <end position="119"/>
    </location>
</feature>
<evidence type="ECO:0000256" key="2">
    <source>
        <dbReference type="ARBA" id="ARBA00023163"/>
    </source>
</evidence>
<evidence type="ECO:0000313" key="8">
    <source>
        <dbReference type="RefSeq" id="XP_004500440.1"/>
    </source>
</evidence>
<evidence type="ECO:0000256" key="5">
    <source>
        <dbReference type="SAM" id="MobiDB-lite"/>
    </source>
</evidence>
<keyword evidence="7" id="KW-1185">Reference proteome</keyword>
<feature type="domain" description="BZIP" evidence="6">
    <location>
        <begin position="85"/>
        <end position="120"/>
    </location>
</feature>
<dbReference type="InterPro" id="IPR052483">
    <property type="entry name" value="bZIP_transcription_regulators"/>
</dbReference>